<dbReference type="Pfam" id="PF14111">
    <property type="entry name" value="DUF4283"/>
    <property type="match status" value="1"/>
</dbReference>
<evidence type="ECO:0000259" key="1">
    <source>
        <dbReference type="Pfam" id="PF14111"/>
    </source>
</evidence>
<reference evidence="2 3" key="1">
    <citation type="journal article" date="2012" name="Nature">
        <title>Repeated polyploidization of Gossypium genomes and the evolution of spinnable cotton fibres.</title>
        <authorList>
            <person name="Paterson A.H."/>
            <person name="Wendel J.F."/>
            <person name="Gundlach H."/>
            <person name="Guo H."/>
            <person name="Jenkins J."/>
            <person name="Jin D."/>
            <person name="Llewellyn D."/>
            <person name="Showmaker K.C."/>
            <person name="Shu S."/>
            <person name="Udall J."/>
            <person name="Yoo M.J."/>
            <person name="Byers R."/>
            <person name="Chen W."/>
            <person name="Doron-Faigenboim A."/>
            <person name="Duke M.V."/>
            <person name="Gong L."/>
            <person name="Grimwood J."/>
            <person name="Grover C."/>
            <person name="Grupp K."/>
            <person name="Hu G."/>
            <person name="Lee T.H."/>
            <person name="Li J."/>
            <person name="Lin L."/>
            <person name="Liu T."/>
            <person name="Marler B.S."/>
            <person name="Page J.T."/>
            <person name="Roberts A.W."/>
            <person name="Romanel E."/>
            <person name="Sanders W.S."/>
            <person name="Szadkowski E."/>
            <person name="Tan X."/>
            <person name="Tang H."/>
            <person name="Xu C."/>
            <person name="Wang J."/>
            <person name="Wang Z."/>
            <person name="Zhang D."/>
            <person name="Zhang L."/>
            <person name="Ashrafi H."/>
            <person name="Bedon F."/>
            <person name="Bowers J.E."/>
            <person name="Brubaker C.L."/>
            <person name="Chee P.W."/>
            <person name="Das S."/>
            <person name="Gingle A.R."/>
            <person name="Haigler C.H."/>
            <person name="Harker D."/>
            <person name="Hoffmann L.V."/>
            <person name="Hovav R."/>
            <person name="Jones D.C."/>
            <person name="Lemke C."/>
            <person name="Mansoor S."/>
            <person name="ur Rahman M."/>
            <person name="Rainville L.N."/>
            <person name="Rambani A."/>
            <person name="Reddy U.K."/>
            <person name="Rong J.K."/>
            <person name="Saranga Y."/>
            <person name="Scheffler B.E."/>
            <person name="Scheffler J.A."/>
            <person name="Stelly D.M."/>
            <person name="Triplett B.A."/>
            <person name="Van Deynze A."/>
            <person name="Vaslin M.F."/>
            <person name="Waghmare V.N."/>
            <person name="Walford S.A."/>
            <person name="Wright R.J."/>
            <person name="Zaki E.A."/>
            <person name="Zhang T."/>
            <person name="Dennis E.S."/>
            <person name="Mayer K.F."/>
            <person name="Peterson D.G."/>
            <person name="Rokhsar D.S."/>
            <person name="Wang X."/>
            <person name="Schmutz J."/>
        </authorList>
    </citation>
    <scope>NUCLEOTIDE SEQUENCE [LARGE SCALE GENOMIC DNA]</scope>
</reference>
<sequence length="86" mass="10070">MGSLLIASVIQFQAMHTTLANLWHPLGGMMIKDLGKKWFLFKFSYEIDMDRFLEGSPRTFNNHLLIFHRLKVGEDLLLVPLFWADF</sequence>
<dbReference type="eggNOG" id="ENOG502SU50">
    <property type="taxonomic scope" value="Eukaryota"/>
</dbReference>
<evidence type="ECO:0000313" key="3">
    <source>
        <dbReference type="Proteomes" id="UP000032304"/>
    </source>
</evidence>
<organism evidence="2 3">
    <name type="scientific">Gossypium raimondii</name>
    <name type="common">Peruvian cotton</name>
    <name type="synonym">Gossypium klotzschianum subsp. raimondii</name>
    <dbReference type="NCBI Taxonomy" id="29730"/>
    <lineage>
        <taxon>Eukaryota</taxon>
        <taxon>Viridiplantae</taxon>
        <taxon>Streptophyta</taxon>
        <taxon>Embryophyta</taxon>
        <taxon>Tracheophyta</taxon>
        <taxon>Spermatophyta</taxon>
        <taxon>Magnoliopsida</taxon>
        <taxon>eudicotyledons</taxon>
        <taxon>Gunneridae</taxon>
        <taxon>Pentapetalae</taxon>
        <taxon>rosids</taxon>
        <taxon>malvids</taxon>
        <taxon>Malvales</taxon>
        <taxon>Malvaceae</taxon>
        <taxon>Malvoideae</taxon>
        <taxon>Gossypium</taxon>
    </lineage>
</organism>
<accession>A0A0D2PFX0</accession>
<gene>
    <name evidence="2" type="ORF">B456_007G281800</name>
</gene>
<proteinExistence type="predicted"/>
<name>A0A0D2PFX0_GOSRA</name>
<dbReference type="InterPro" id="IPR025558">
    <property type="entry name" value="DUF4283"/>
</dbReference>
<feature type="domain" description="DUF4283" evidence="1">
    <location>
        <begin position="7"/>
        <end position="71"/>
    </location>
</feature>
<dbReference type="Proteomes" id="UP000032304">
    <property type="component" value="Chromosome 7"/>
</dbReference>
<dbReference type="EMBL" id="CM001746">
    <property type="protein sequence ID" value="KJB44952.1"/>
    <property type="molecule type" value="Genomic_DNA"/>
</dbReference>
<evidence type="ECO:0000313" key="2">
    <source>
        <dbReference type="EMBL" id="KJB44952.1"/>
    </source>
</evidence>
<dbReference type="AlphaFoldDB" id="A0A0D2PFX0"/>
<keyword evidence="3" id="KW-1185">Reference proteome</keyword>
<dbReference type="Gramene" id="KJB44952">
    <property type="protein sequence ID" value="KJB44952"/>
    <property type="gene ID" value="B456_007G281800"/>
</dbReference>
<protein>
    <recommendedName>
        <fullName evidence="1">DUF4283 domain-containing protein</fullName>
    </recommendedName>
</protein>